<reference evidence="5 6" key="1">
    <citation type="submission" date="2022-10" db="EMBL/GenBank/DDBJ databases">
        <title>Kaistella sp. BT-6-1-3.</title>
        <authorList>
            <person name="Ai J."/>
            <person name="Deng Z."/>
        </authorList>
    </citation>
    <scope>NUCLEOTIDE SEQUENCE [LARGE SCALE GENOMIC DNA]</scope>
    <source>
        <strain evidence="5 6">BT6-1-3</strain>
    </source>
</reference>
<dbReference type="PROSITE" id="PS01180">
    <property type="entry name" value="CUB"/>
    <property type="match status" value="1"/>
</dbReference>
<dbReference type="InterPro" id="IPR024079">
    <property type="entry name" value="MetalloPept_cat_dom_sf"/>
</dbReference>
<evidence type="ECO:0000313" key="5">
    <source>
        <dbReference type="EMBL" id="MCW4452691.1"/>
    </source>
</evidence>
<proteinExistence type="predicted"/>
<feature type="domain" description="CUB" evidence="3">
    <location>
        <begin position="506"/>
        <end position="634"/>
    </location>
</feature>
<dbReference type="InterPro" id="IPR026444">
    <property type="entry name" value="Secre_tail"/>
</dbReference>
<keyword evidence="1" id="KW-0732">Signal</keyword>
<gene>
    <name evidence="5" type="ORF">OK344_10770</name>
</gene>
<dbReference type="InterPro" id="IPR000859">
    <property type="entry name" value="CUB_dom"/>
</dbReference>
<protein>
    <submittedName>
        <fullName evidence="5">M12 family metallo-peptidase</fullName>
    </submittedName>
</protein>
<dbReference type="NCBIfam" id="TIGR04183">
    <property type="entry name" value="Por_Secre_tail"/>
    <property type="match status" value="1"/>
</dbReference>
<dbReference type="Pfam" id="PF18962">
    <property type="entry name" value="Por_Secre_tail"/>
    <property type="match status" value="1"/>
</dbReference>
<dbReference type="PROSITE" id="PS50215">
    <property type="entry name" value="ADAM_MEPRO"/>
    <property type="match status" value="1"/>
</dbReference>
<dbReference type="SMART" id="SM00042">
    <property type="entry name" value="CUB"/>
    <property type="match status" value="1"/>
</dbReference>
<organism evidence="5 6">
    <name type="scientific">Kaistella yananensis</name>
    <dbReference type="NCBI Taxonomy" id="2989820"/>
    <lineage>
        <taxon>Bacteria</taxon>
        <taxon>Pseudomonadati</taxon>
        <taxon>Bacteroidota</taxon>
        <taxon>Flavobacteriia</taxon>
        <taxon>Flavobacteriales</taxon>
        <taxon>Weeksellaceae</taxon>
        <taxon>Chryseobacterium group</taxon>
        <taxon>Kaistella</taxon>
    </lineage>
</organism>
<dbReference type="InterPro" id="IPR035914">
    <property type="entry name" value="Sperma_CUB_dom_sf"/>
</dbReference>
<dbReference type="CDD" id="cd00041">
    <property type="entry name" value="CUB"/>
    <property type="match status" value="1"/>
</dbReference>
<dbReference type="Gene3D" id="2.60.120.290">
    <property type="entry name" value="Spermadhesin, CUB domain"/>
    <property type="match status" value="1"/>
</dbReference>
<dbReference type="Pfam" id="PF13688">
    <property type="entry name" value="Reprolysin_5"/>
    <property type="match status" value="1"/>
</dbReference>
<dbReference type="InterPro" id="IPR001590">
    <property type="entry name" value="Peptidase_M12B"/>
</dbReference>
<feature type="domain" description="Peptidase M12B" evidence="4">
    <location>
        <begin position="215"/>
        <end position="380"/>
    </location>
</feature>
<accession>A0ABT3JQG1</accession>
<dbReference type="SUPFAM" id="SSF49854">
    <property type="entry name" value="Spermadhesin, CUB domain"/>
    <property type="match status" value="1"/>
</dbReference>
<dbReference type="SUPFAM" id="SSF55486">
    <property type="entry name" value="Metalloproteases ('zincins'), catalytic domain"/>
    <property type="match status" value="1"/>
</dbReference>
<dbReference type="Proteomes" id="UP001209107">
    <property type="component" value="Unassembled WGS sequence"/>
</dbReference>
<evidence type="ECO:0000256" key="1">
    <source>
        <dbReference type="ARBA" id="ARBA00022729"/>
    </source>
</evidence>
<evidence type="ECO:0000256" key="2">
    <source>
        <dbReference type="ARBA" id="ARBA00023157"/>
    </source>
</evidence>
<dbReference type="PANTHER" id="PTHR11905">
    <property type="entry name" value="ADAM A DISINTEGRIN AND METALLOPROTEASE DOMAIN"/>
    <property type="match status" value="1"/>
</dbReference>
<name>A0ABT3JQG1_9FLAO</name>
<keyword evidence="2" id="KW-1015">Disulfide bond</keyword>
<dbReference type="Pfam" id="PF00431">
    <property type="entry name" value="CUB"/>
    <property type="match status" value="1"/>
</dbReference>
<evidence type="ECO:0000313" key="6">
    <source>
        <dbReference type="Proteomes" id="UP001209107"/>
    </source>
</evidence>
<keyword evidence="6" id="KW-1185">Reference proteome</keyword>
<comment type="caution">
    <text evidence="5">The sequence shown here is derived from an EMBL/GenBank/DDBJ whole genome shotgun (WGS) entry which is preliminary data.</text>
</comment>
<dbReference type="EMBL" id="JAPCHZ010000005">
    <property type="protein sequence ID" value="MCW4452691.1"/>
    <property type="molecule type" value="Genomic_DNA"/>
</dbReference>
<dbReference type="RefSeq" id="WP_265144786.1">
    <property type="nucleotide sequence ID" value="NZ_JAPCHZ010000005.1"/>
</dbReference>
<dbReference type="PANTHER" id="PTHR11905:SF159">
    <property type="entry name" value="ADAM METALLOPROTEASE"/>
    <property type="match status" value="1"/>
</dbReference>
<dbReference type="Gene3D" id="3.40.390.10">
    <property type="entry name" value="Collagenase (Catalytic Domain)"/>
    <property type="match status" value="1"/>
</dbReference>
<evidence type="ECO:0000259" key="4">
    <source>
        <dbReference type="PROSITE" id="PS50215"/>
    </source>
</evidence>
<sequence>MKRIFQLCFSLAFFSLGFSQNLKPIAEKVKNVQAANKTFVKYNLFTVDPSAQKQALYQSAADGITVMKLNKTEVQRINSERPEAMEMSFPFEGKNITVELVRNNFFTHDFKINTDKGYANYTPGAYYHGIVKGDNESLVALSFFNDDVVGVTSVKNIGNIVIGKAKNSEDFVSYNDQKLKGENPFTCSADELLENQKMAGPSYNPKTMTDKKTDNCVRIYYEAGFGPYSLNGSSVSQTTNWVTAMHNNVSTLYANDGITVALSQVFVWTTTDPYTGTPSEILNKFRTGRPTFNGDIAQLLRNPATTSIAWVNALCTTYKYSYSGVNLSYQNVPTYSWNIEAMTHEIGHNLGSPHTHACRWNGNDTAIDGCGPASGNNEGCEGPLPTGTGGTIMSYCHLVPSVGINFANGFGEQPGALIRYTVNSKGCLGTNCVTSCALTITGLTVSNLTTNSVTATIVDNTGSSWKYKLAKMDGTVIQSGTTNTKVLNFTNLEPGIYYKISVGTDCSGPQAFSFEQLILTDANWCSGVLFTDPGGANANYGDNQTIIKTFYPTNPSDKVKITFTEFDLETGYDFMNIYNGPNTGSPRFTGATQITGNTIPGPFQSTHASGAITVRFISDAGATGTGWSATLDCVNVLATGEVSATDGVSIAQTSVKGIFTVKAKDKIESYSVFDASGKLVKTSGKLNAGEEKIDLSASPKGGYVISVKTSKETVTKKVIR</sequence>
<evidence type="ECO:0000259" key="3">
    <source>
        <dbReference type="PROSITE" id="PS01180"/>
    </source>
</evidence>